<dbReference type="PANTHER" id="PTHR24421:SF62">
    <property type="entry name" value="SENSORY TRANSDUCTION HISTIDINE KINASE"/>
    <property type="match status" value="1"/>
</dbReference>
<organism evidence="6 7">
    <name type="scientific">Chthoniobacter flavus Ellin428</name>
    <dbReference type="NCBI Taxonomy" id="497964"/>
    <lineage>
        <taxon>Bacteria</taxon>
        <taxon>Pseudomonadati</taxon>
        <taxon>Verrucomicrobiota</taxon>
        <taxon>Spartobacteria</taxon>
        <taxon>Chthoniobacterales</taxon>
        <taxon>Chthoniobacteraceae</taxon>
        <taxon>Chthoniobacter</taxon>
    </lineage>
</organism>
<reference evidence="6 7" key="1">
    <citation type="journal article" date="2011" name="J. Bacteriol.">
        <title>Genome sequence of Chthoniobacter flavus Ellin428, an aerobic heterotrophic soil bacterium.</title>
        <authorList>
            <person name="Kant R."/>
            <person name="van Passel M.W."/>
            <person name="Palva A."/>
            <person name="Lucas S."/>
            <person name="Lapidus A."/>
            <person name="Glavina Del Rio T."/>
            <person name="Dalin E."/>
            <person name="Tice H."/>
            <person name="Bruce D."/>
            <person name="Goodwin L."/>
            <person name="Pitluck S."/>
            <person name="Larimer F.W."/>
            <person name="Land M.L."/>
            <person name="Hauser L."/>
            <person name="Sangwan P."/>
            <person name="de Vos W.M."/>
            <person name="Janssen P.H."/>
            <person name="Smidt H."/>
        </authorList>
    </citation>
    <scope>NUCLEOTIDE SEQUENCE [LARGE SCALE GENOMIC DNA]</scope>
    <source>
        <strain evidence="6 7">Ellin428</strain>
    </source>
</reference>
<proteinExistence type="predicted"/>
<dbReference type="eggNOG" id="COG4585">
    <property type="taxonomic scope" value="Bacteria"/>
</dbReference>
<keyword evidence="4" id="KW-0812">Transmembrane</keyword>
<dbReference type="GO" id="GO:0000155">
    <property type="term" value="F:phosphorelay sensor kinase activity"/>
    <property type="evidence" value="ECO:0007669"/>
    <property type="project" value="InterPro"/>
</dbReference>
<dbReference type="InterPro" id="IPR036890">
    <property type="entry name" value="HATPase_C_sf"/>
</dbReference>
<dbReference type="EMBL" id="ABVL01000020">
    <property type="protein sequence ID" value="EDY17384.1"/>
    <property type="molecule type" value="Genomic_DNA"/>
</dbReference>
<evidence type="ECO:0000256" key="4">
    <source>
        <dbReference type="SAM" id="Phobius"/>
    </source>
</evidence>
<keyword evidence="4" id="KW-0472">Membrane</keyword>
<dbReference type="InParanoid" id="B4D830"/>
<evidence type="ECO:0000256" key="1">
    <source>
        <dbReference type="ARBA" id="ARBA00022679"/>
    </source>
</evidence>
<dbReference type="PANTHER" id="PTHR24421">
    <property type="entry name" value="NITRATE/NITRITE SENSOR PROTEIN NARX-RELATED"/>
    <property type="match status" value="1"/>
</dbReference>
<dbReference type="Proteomes" id="UP000005824">
    <property type="component" value="Unassembled WGS sequence"/>
</dbReference>
<dbReference type="STRING" id="497964.CfE428DRAFT_5070"/>
<evidence type="ECO:0000256" key="2">
    <source>
        <dbReference type="ARBA" id="ARBA00022777"/>
    </source>
</evidence>
<keyword evidence="3" id="KW-0902">Two-component regulatory system</keyword>
<keyword evidence="2 6" id="KW-0418">Kinase</keyword>
<keyword evidence="4" id="KW-1133">Transmembrane helix</keyword>
<feature type="transmembrane region" description="Helical" evidence="4">
    <location>
        <begin position="12"/>
        <end position="32"/>
    </location>
</feature>
<dbReference type="AlphaFoldDB" id="B4D830"/>
<dbReference type="CDD" id="cd16917">
    <property type="entry name" value="HATPase_UhpB-NarQ-NarX-like"/>
    <property type="match status" value="1"/>
</dbReference>
<dbReference type="Gene3D" id="3.30.565.10">
    <property type="entry name" value="Histidine kinase-like ATPase, C-terminal domain"/>
    <property type="match status" value="1"/>
</dbReference>
<dbReference type="InterPro" id="IPR050482">
    <property type="entry name" value="Sensor_HK_TwoCompSys"/>
</dbReference>
<evidence type="ECO:0000313" key="7">
    <source>
        <dbReference type="Proteomes" id="UP000005824"/>
    </source>
</evidence>
<comment type="caution">
    <text evidence="6">The sequence shown here is derived from an EMBL/GenBank/DDBJ whole genome shotgun (WGS) entry which is preliminary data.</text>
</comment>
<accession>B4D830</accession>
<sequence>MGKRGDNYAVRMLLTTVTTAYLDKWLILSSLIPCSVGHLHLFPRILFLVFFLIACVSSAVEPLTSITRVRALSPEEAAQGRPVSIEGTITFCDPPRPSLLLHDGHEGIFVSLTDNPQERPQYSTGTRVRIDGVTQPGGFLPIIEGRHITVLGEGKLPEPLHIDSSELFSPALDCQWVQVPATITGLEKSDEFVLVAEIAGWTVKLIMPHEEHGMEQAKALMQRPVIVRGVLGSVFNGHRQLTARHFFVPSFNQIIPTENLQSEEEPQLRAINELLRSDATSRSRVRVRGIVTHDGSDGFYLRSDDGSMLVRTSGADEYAPGTVVEAEGFATVAPFRPIFRATQITTLNHTAPPAPQPLDLSREEIVRQQAEFVTVDADFLTRRDGPAGDVVLQCRTDKWFFEAVLADHATLPPDLAANDKVRLTGICELTTTHPLPFASAVDGFRLHLQKENGISILQRAPWWTLRRLFWALGFIAGLALMAIVWAALLRRRVTEQTKTIATQIERAVIKDERQRIARELHDTIEQELAGLSVQLRNARQRLLNMPEQAGTAIELAERMLRHCREEARTSIRDLRSVALEQRGLPGALEETLAPLVEGSGARLSFEARGRARSLAGPVEIHILRIAQQAVANAVQHAAPKEIRVHLEYLADAVTLEVRDDGRGFDPAAPAPRGHFGILGIRERANKIHATLTVDSAPGAGTTIRAVVPIAAVEMAWNGHPNGTVL</sequence>
<feature type="transmembrane region" description="Helical" evidence="4">
    <location>
        <begin position="468"/>
        <end position="488"/>
    </location>
</feature>
<dbReference type="SMART" id="SM00387">
    <property type="entry name" value="HATPase_c"/>
    <property type="match status" value="1"/>
</dbReference>
<evidence type="ECO:0000313" key="6">
    <source>
        <dbReference type="EMBL" id="EDY17384.1"/>
    </source>
</evidence>
<dbReference type="InterPro" id="IPR003594">
    <property type="entry name" value="HATPase_dom"/>
</dbReference>
<dbReference type="SUPFAM" id="SSF55874">
    <property type="entry name" value="ATPase domain of HSP90 chaperone/DNA topoisomerase II/histidine kinase"/>
    <property type="match status" value="1"/>
</dbReference>
<dbReference type="GO" id="GO:0046983">
    <property type="term" value="F:protein dimerization activity"/>
    <property type="evidence" value="ECO:0007669"/>
    <property type="project" value="InterPro"/>
</dbReference>
<dbReference type="Pfam" id="PF02518">
    <property type="entry name" value="HATPase_c"/>
    <property type="match status" value="1"/>
</dbReference>
<feature type="domain" description="Histidine kinase/HSP90-like ATPase" evidence="5">
    <location>
        <begin position="617"/>
        <end position="711"/>
    </location>
</feature>
<protein>
    <submittedName>
        <fullName evidence="6">Integral membrane sensor signal transduction histidine kinase</fullName>
    </submittedName>
</protein>
<keyword evidence="1" id="KW-0808">Transferase</keyword>
<dbReference type="GO" id="GO:0016020">
    <property type="term" value="C:membrane"/>
    <property type="evidence" value="ECO:0007669"/>
    <property type="project" value="InterPro"/>
</dbReference>
<keyword evidence="7" id="KW-1185">Reference proteome</keyword>
<dbReference type="InterPro" id="IPR011712">
    <property type="entry name" value="Sig_transdc_His_kin_sub3_dim/P"/>
</dbReference>
<evidence type="ECO:0000259" key="5">
    <source>
        <dbReference type="SMART" id="SM00387"/>
    </source>
</evidence>
<evidence type="ECO:0000256" key="3">
    <source>
        <dbReference type="ARBA" id="ARBA00023012"/>
    </source>
</evidence>
<name>B4D830_9BACT</name>
<gene>
    <name evidence="6" type="ORF">CfE428DRAFT_5070</name>
</gene>
<dbReference type="Gene3D" id="1.20.5.1930">
    <property type="match status" value="1"/>
</dbReference>
<dbReference type="Pfam" id="PF07730">
    <property type="entry name" value="HisKA_3"/>
    <property type="match status" value="1"/>
</dbReference>